<dbReference type="PANTHER" id="PTHR45952:SF8">
    <property type="entry name" value="STEM-SPECIFIC PROTEIN TSJT1"/>
    <property type="match status" value="1"/>
</dbReference>
<dbReference type="Gene3D" id="3.60.20.10">
    <property type="entry name" value="Glutamine Phosphoribosylpyrophosphate, subunit 1, domain 1"/>
    <property type="match status" value="1"/>
</dbReference>
<dbReference type="SUPFAM" id="SSF56235">
    <property type="entry name" value="N-terminal nucleophile aminohydrolases (Ntn hydrolases)"/>
    <property type="match status" value="1"/>
</dbReference>
<dbReference type="InterPro" id="IPR024286">
    <property type="entry name" value="DUF3700"/>
</dbReference>
<evidence type="ECO:0000313" key="2">
    <source>
        <dbReference type="EMBL" id="CAI9087476.1"/>
    </source>
</evidence>
<dbReference type="AlphaFoldDB" id="A0AAV1BVX3"/>
<dbReference type="Pfam" id="PF12481">
    <property type="entry name" value="DUF3700"/>
    <property type="match status" value="1"/>
</dbReference>
<dbReference type="EMBL" id="OX459118">
    <property type="protein sequence ID" value="CAI9087476.1"/>
    <property type="molecule type" value="Genomic_DNA"/>
</dbReference>
<feature type="domain" description="DUF3700" evidence="1">
    <location>
        <begin position="2"/>
        <end position="225"/>
    </location>
</feature>
<evidence type="ECO:0000259" key="1">
    <source>
        <dbReference type="SMART" id="SM01172"/>
    </source>
</evidence>
<reference evidence="2" key="1">
    <citation type="submission" date="2023-03" db="EMBL/GenBank/DDBJ databases">
        <authorList>
            <person name="Julca I."/>
        </authorList>
    </citation>
    <scope>NUCLEOTIDE SEQUENCE</scope>
</reference>
<dbReference type="InterPro" id="IPR029055">
    <property type="entry name" value="Ntn_hydrolases_N"/>
</dbReference>
<dbReference type="Proteomes" id="UP001161247">
    <property type="component" value="Chromosome 1"/>
</dbReference>
<dbReference type="PANTHER" id="PTHR45952">
    <property type="entry name" value="ALUMINUM INDUCED PROTEIN WITH YGL AND LRDR MOTIFS"/>
    <property type="match status" value="1"/>
</dbReference>
<dbReference type="InterPro" id="IPR044828">
    <property type="entry name" value="TSJT1-like"/>
</dbReference>
<name>A0AAV1BVX3_OLDCO</name>
<evidence type="ECO:0000313" key="3">
    <source>
        <dbReference type="Proteomes" id="UP001161247"/>
    </source>
</evidence>
<accession>A0AAV1BVX3</accession>
<sequence>MLGVFDRFTGKQPEELMFPLLKRPDWMRTYYDVRQFYVRFKSDSDITIYNFANGNFMSVSHKDELRTVMVMDDIFCMFFGTLDNLYDLRAYYGLSRSETEAMVVCAAYKVLRDRAVFSPDQVVREFKGNYAFMLFDTKSSRVFLARDRDGKVDLYWGTAADGSLVCSDDSNIIKGACGDCFIPFPPGCFFLSGYGLVSYDHPNNPMKKVERKDELGRIISAAFEVDLDNKVSVIPRCGSGDEWSLPPALEFNNWTLGPPSSGNLTGYYKKDKEHVQMVQGLQLQEVAVPQAVQEVQVNWDKIISPSDTVEDDVVVDDDEVDDSRLKVQQLAIWTVPSTSNPNNNNEN</sequence>
<dbReference type="SMART" id="SM01172">
    <property type="entry name" value="DUF3700"/>
    <property type="match status" value="1"/>
</dbReference>
<gene>
    <name evidence="2" type="ORF">OLC1_LOCUS302</name>
</gene>
<organism evidence="2 3">
    <name type="scientific">Oldenlandia corymbosa var. corymbosa</name>
    <dbReference type="NCBI Taxonomy" id="529605"/>
    <lineage>
        <taxon>Eukaryota</taxon>
        <taxon>Viridiplantae</taxon>
        <taxon>Streptophyta</taxon>
        <taxon>Embryophyta</taxon>
        <taxon>Tracheophyta</taxon>
        <taxon>Spermatophyta</taxon>
        <taxon>Magnoliopsida</taxon>
        <taxon>eudicotyledons</taxon>
        <taxon>Gunneridae</taxon>
        <taxon>Pentapetalae</taxon>
        <taxon>asterids</taxon>
        <taxon>lamiids</taxon>
        <taxon>Gentianales</taxon>
        <taxon>Rubiaceae</taxon>
        <taxon>Rubioideae</taxon>
        <taxon>Spermacoceae</taxon>
        <taxon>Hedyotis-Oldenlandia complex</taxon>
        <taxon>Oldenlandia</taxon>
    </lineage>
</organism>
<proteinExistence type="predicted"/>
<protein>
    <submittedName>
        <fullName evidence="2">OLC1v1021550C1</fullName>
    </submittedName>
</protein>
<keyword evidence="3" id="KW-1185">Reference proteome</keyword>